<keyword evidence="16" id="KW-1185">Reference proteome</keyword>
<dbReference type="InterPro" id="IPR018188">
    <property type="entry name" value="RNase_T2_His_AS_1"/>
</dbReference>
<dbReference type="GO" id="GO:0005525">
    <property type="term" value="F:GTP binding"/>
    <property type="evidence" value="ECO:0007669"/>
    <property type="project" value="UniProtKB-KW"/>
</dbReference>
<evidence type="ECO:0000256" key="14">
    <source>
        <dbReference type="SAM" id="SignalP"/>
    </source>
</evidence>
<keyword evidence="6" id="KW-0547">Nucleotide-binding</keyword>
<dbReference type="SUPFAM" id="SSF55895">
    <property type="entry name" value="Ribonuclease Rh-like"/>
    <property type="match status" value="1"/>
</dbReference>
<dbReference type="CDD" id="cd17872">
    <property type="entry name" value="GPN3"/>
    <property type="match status" value="1"/>
</dbReference>
<dbReference type="OrthoDB" id="435754at2759"/>
<dbReference type="PROSITE" id="PS00531">
    <property type="entry name" value="RNASE_T2_2"/>
    <property type="match status" value="1"/>
</dbReference>
<dbReference type="GO" id="GO:0003924">
    <property type="term" value="F:GTPase activity"/>
    <property type="evidence" value="ECO:0007669"/>
    <property type="project" value="TreeGrafter"/>
</dbReference>
<organism evidence="15 16">
    <name type="scientific">Mikania micrantha</name>
    <name type="common">bitter vine</name>
    <dbReference type="NCBI Taxonomy" id="192012"/>
    <lineage>
        <taxon>Eukaryota</taxon>
        <taxon>Viridiplantae</taxon>
        <taxon>Streptophyta</taxon>
        <taxon>Embryophyta</taxon>
        <taxon>Tracheophyta</taxon>
        <taxon>Spermatophyta</taxon>
        <taxon>Magnoliopsida</taxon>
        <taxon>eudicotyledons</taxon>
        <taxon>Gunneridae</taxon>
        <taxon>Pentapetalae</taxon>
        <taxon>asterids</taxon>
        <taxon>campanulids</taxon>
        <taxon>Asterales</taxon>
        <taxon>Asteraceae</taxon>
        <taxon>Asteroideae</taxon>
        <taxon>Heliantheae alliance</taxon>
        <taxon>Eupatorieae</taxon>
        <taxon>Mikania</taxon>
    </lineage>
</organism>
<comment type="caution">
    <text evidence="15">The sequence shown here is derived from an EMBL/GenBank/DDBJ whole genome shotgun (WGS) entry which is preliminary data.</text>
</comment>
<dbReference type="InterPro" id="IPR001568">
    <property type="entry name" value="RNase_T2-like"/>
</dbReference>
<evidence type="ECO:0000256" key="13">
    <source>
        <dbReference type="RuleBase" id="RU004328"/>
    </source>
</evidence>
<evidence type="ECO:0000256" key="5">
    <source>
        <dbReference type="ARBA" id="ARBA00022729"/>
    </source>
</evidence>
<dbReference type="InterPro" id="IPR004130">
    <property type="entry name" value="Gpn"/>
</dbReference>
<dbReference type="InterPro" id="IPR033130">
    <property type="entry name" value="RNase_T2_His_AS_2"/>
</dbReference>
<evidence type="ECO:0000313" key="16">
    <source>
        <dbReference type="Proteomes" id="UP000326396"/>
    </source>
</evidence>
<name>A0A5N6PCX6_9ASTR</name>
<dbReference type="InterPro" id="IPR033697">
    <property type="entry name" value="Ribonuclease_T2_eukaryotic"/>
</dbReference>
<dbReference type="CDD" id="cd01061">
    <property type="entry name" value="RNase_T2_euk"/>
    <property type="match status" value="1"/>
</dbReference>
<evidence type="ECO:0000256" key="9">
    <source>
        <dbReference type="ARBA" id="ARBA00023134"/>
    </source>
</evidence>
<feature type="active site" evidence="12">
    <location>
        <position position="144"/>
    </location>
</feature>
<dbReference type="InterPro" id="IPR030228">
    <property type="entry name" value="Gpn3"/>
</dbReference>
<keyword evidence="8" id="KW-0378">Hydrolase</keyword>
<keyword evidence="11" id="KW-0456">Lyase</keyword>
<dbReference type="EMBL" id="SZYD01000005">
    <property type="protein sequence ID" value="KAD6119955.1"/>
    <property type="molecule type" value="Genomic_DNA"/>
</dbReference>
<dbReference type="GO" id="GO:0003723">
    <property type="term" value="F:RNA binding"/>
    <property type="evidence" value="ECO:0007669"/>
    <property type="project" value="InterPro"/>
</dbReference>
<dbReference type="PANTHER" id="PTHR21231:SF7">
    <property type="entry name" value="GPN-LOOP GTPASE 3"/>
    <property type="match status" value="1"/>
</dbReference>
<keyword evidence="10" id="KW-1015">Disulfide bond</keyword>
<accession>A0A5N6PCX6</accession>
<dbReference type="SUPFAM" id="SSF52540">
    <property type="entry name" value="P-loop containing nucleoside triphosphate hydrolases"/>
    <property type="match status" value="1"/>
</dbReference>
<protein>
    <recommendedName>
        <fullName evidence="3">GPN-loop GTPase 3</fullName>
    </recommendedName>
</protein>
<evidence type="ECO:0000256" key="1">
    <source>
        <dbReference type="ARBA" id="ARBA00005290"/>
    </source>
</evidence>
<comment type="similarity">
    <text evidence="2 13">Belongs to the RNase T2 family.</text>
</comment>
<keyword evidence="7" id="KW-0255">Endonuclease</keyword>
<dbReference type="PANTHER" id="PTHR21231">
    <property type="entry name" value="XPA-BINDING PROTEIN 1-RELATED"/>
    <property type="match status" value="1"/>
</dbReference>
<evidence type="ECO:0000256" key="12">
    <source>
        <dbReference type="PIRSR" id="PIRSR633697-1"/>
    </source>
</evidence>
<proteinExistence type="inferred from homology"/>
<evidence type="ECO:0000256" key="11">
    <source>
        <dbReference type="ARBA" id="ARBA00023239"/>
    </source>
</evidence>
<dbReference type="Pfam" id="PF00445">
    <property type="entry name" value="Ribonuclease_T2"/>
    <property type="match status" value="1"/>
</dbReference>
<gene>
    <name evidence="15" type="ORF">E3N88_11226</name>
</gene>
<dbReference type="InterPro" id="IPR036430">
    <property type="entry name" value="RNase_T2-like_sf"/>
</dbReference>
<evidence type="ECO:0000256" key="8">
    <source>
        <dbReference type="ARBA" id="ARBA00022801"/>
    </source>
</evidence>
<evidence type="ECO:0000256" key="3">
    <source>
        <dbReference type="ARBA" id="ARBA00014587"/>
    </source>
</evidence>
<evidence type="ECO:0000256" key="2">
    <source>
        <dbReference type="ARBA" id="ARBA00007469"/>
    </source>
</evidence>
<keyword evidence="5 14" id="KW-0732">Signal</keyword>
<dbReference type="Pfam" id="PF03029">
    <property type="entry name" value="ATP_bind_1"/>
    <property type="match status" value="1"/>
</dbReference>
<evidence type="ECO:0000256" key="10">
    <source>
        <dbReference type="ARBA" id="ARBA00023157"/>
    </source>
</evidence>
<feature type="chain" id="PRO_5024320912" description="GPN-loop GTPase 3" evidence="14">
    <location>
        <begin position="23"/>
        <end position="489"/>
    </location>
</feature>
<comment type="similarity">
    <text evidence="1">Belongs to the GPN-loop GTPase family.</text>
</comment>
<feature type="active site" evidence="12">
    <location>
        <position position="82"/>
    </location>
</feature>
<dbReference type="GO" id="GO:0033897">
    <property type="term" value="F:ribonuclease T2 activity"/>
    <property type="evidence" value="ECO:0007669"/>
    <property type="project" value="InterPro"/>
</dbReference>
<dbReference type="FunFam" id="3.40.50.300:FF:000552">
    <property type="entry name" value="GPN-loop GTPase 3"/>
    <property type="match status" value="1"/>
</dbReference>
<dbReference type="Gene3D" id="3.90.730.10">
    <property type="entry name" value="Ribonuclease T2-like"/>
    <property type="match status" value="1"/>
</dbReference>
<keyword evidence="9" id="KW-0342">GTP-binding</keyword>
<evidence type="ECO:0000313" key="15">
    <source>
        <dbReference type="EMBL" id="KAD6119955.1"/>
    </source>
</evidence>
<dbReference type="Gene3D" id="3.40.50.300">
    <property type="entry name" value="P-loop containing nucleotide triphosphate hydrolases"/>
    <property type="match status" value="1"/>
</dbReference>
<keyword evidence="4" id="KW-0540">Nuclease</keyword>
<evidence type="ECO:0000256" key="7">
    <source>
        <dbReference type="ARBA" id="ARBA00022759"/>
    </source>
</evidence>
<dbReference type="Proteomes" id="UP000326396">
    <property type="component" value="Linkage Group LG13"/>
</dbReference>
<reference evidence="15 16" key="1">
    <citation type="submission" date="2019-05" db="EMBL/GenBank/DDBJ databases">
        <title>Mikania micrantha, genome provides insights into the molecular mechanism of rapid growth.</title>
        <authorList>
            <person name="Liu B."/>
        </authorList>
    </citation>
    <scope>NUCLEOTIDE SEQUENCE [LARGE SCALE GENOMIC DNA]</scope>
    <source>
        <strain evidence="15">NLD-2019</strain>
        <tissue evidence="15">Leaf</tissue>
    </source>
</reference>
<evidence type="ECO:0000256" key="6">
    <source>
        <dbReference type="ARBA" id="ARBA00022741"/>
    </source>
</evidence>
<dbReference type="AlphaFoldDB" id="A0A5N6PCX6"/>
<evidence type="ECO:0000256" key="4">
    <source>
        <dbReference type="ARBA" id="ARBA00022722"/>
    </source>
</evidence>
<dbReference type="PROSITE" id="PS00530">
    <property type="entry name" value="RNASE_T2_1"/>
    <property type="match status" value="1"/>
</dbReference>
<feature type="signal peptide" evidence="14">
    <location>
        <begin position="1"/>
        <end position="22"/>
    </location>
</feature>
<dbReference type="InterPro" id="IPR027417">
    <property type="entry name" value="P-loop_NTPase"/>
</dbReference>
<dbReference type="FunFam" id="3.90.730.10:FF:000007">
    <property type="entry name" value="Ribonuclease T2"/>
    <property type="match status" value="1"/>
</dbReference>
<sequence>MDSIPTVVILLSLLFAAVEVTGDSGGDGRAIELMSTVAEQREFDYFALAVQWPPTYCSKSTKCCAQSGCCRGANSPSEFTIHGLWPDYNDGSWPSCCSGPAFDETEISTLLDVLDKYWPTLSCSKSSTCHNSKGLFWAHEWEKHGTCSSSVTGDEYNYFITTLNLFFKYNVTEVLFEAGYVPSNSEKYPSGGITSAIENAFHTTPQLICLNGALEEVRLCFTKDFKFRDCVADSDCPDYVSLPEFASLATRRTIHIVNLDPAAENFDYPVAMDIRELISLDDVMEELGLGPNGGLLYCMEHLEENLDEWLTEELENYMEDDYLVFDCPGQIELFSHVPVLKNFVEHLQRKNFNVCAVYLLDSQFITDVTKFISGCMASLSAMVQLELPHVNILSKMDLVARKRDIEDYLNPEPQTLLSELNQRMGPQFQKLNKALIELVDQYSMVSFVPLDLRKESSIQYVLSQIDNCIQYGEDADVKIKDFDEGEDQD</sequence>
<feature type="active site" evidence="12">
    <location>
        <position position="140"/>
    </location>
</feature>